<dbReference type="InterPro" id="IPR001810">
    <property type="entry name" value="F-box_dom"/>
</dbReference>
<protein>
    <submittedName>
        <fullName evidence="3">Zgc:161973</fullName>
    </submittedName>
</protein>
<feature type="domain" description="F-box" evidence="2">
    <location>
        <begin position="128"/>
        <end position="174"/>
    </location>
</feature>
<dbReference type="AlphaFoldDB" id="A0A8B9JKY5"/>
<evidence type="ECO:0000256" key="1">
    <source>
        <dbReference type="SAM" id="MobiDB-lite"/>
    </source>
</evidence>
<dbReference type="CDD" id="cd22093">
    <property type="entry name" value="F-box_FBXO15"/>
    <property type="match status" value="1"/>
</dbReference>
<proteinExistence type="predicted"/>
<sequence>MCKDTVFKNSSSTALSDPARCIFTYFSLKQLCLVSAEVGECLFVSNAWRGDRKTYERLMELFIFPDVVHQPRAESSESTQPVLPRPPVLPNPPLLPRPPFLPRPPLLPLPPTATSPGTSTSSASHSSENYFDRLPPELILKILSYLDADSLFCVGFVSKLFYKLANDKGIWYELYINEVDRKKWRPRLGFRPEDTTGTQDIPLGFWKRLVLREMGCPNDNLWKRELRHINPYTGMPAQVKQILGSLRVTWEITLAVKGGQEVIFKHSHTFFSDSSVTVCWSHGLWPHIRQVSTLQLHGVIQPFMGATTDKPQWRSLISKTMCGQTRWRIIATDKLVKLLQFDDGITVGIWRGTWAIAFVMANLHFHRLVERSLLGSLCCPYRPPEVSQLYSGQRDPGCGLRGYTVLIILHNSVRRIMRRRYSSVHCMTDQIHKGFVYFKLRTDHTPVSGLISFPWKAEGLQGDIKNCCMMTLTMLDEDQRPFWCVSSAVNFVMRASDPEQSALLYMDGEGRVWTNFMWMPDMQQYFLLGIHIRIPLKKLNQHFGSDFSSSLGQ</sequence>
<dbReference type="Ensembl" id="ENSAMXT00005025685.1">
    <property type="protein sequence ID" value="ENSAMXP00005023251.1"/>
    <property type="gene ID" value="ENSAMXG00005011940.1"/>
</dbReference>
<dbReference type="Pfam" id="PF12937">
    <property type="entry name" value="F-box-like"/>
    <property type="match status" value="1"/>
</dbReference>
<dbReference type="GO" id="GO:0019005">
    <property type="term" value="C:SCF ubiquitin ligase complex"/>
    <property type="evidence" value="ECO:0007669"/>
    <property type="project" value="TreeGrafter"/>
</dbReference>
<dbReference type="Gene3D" id="1.20.1280.50">
    <property type="match status" value="1"/>
</dbReference>
<dbReference type="PANTHER" id="PTHR46731">
    <property type="entry name" value="F-BOX ONLY PROTEIN 15"/>
    <property type="match status" value="1"/>
</dbReference>
<evidence type="ECO:0000313" key="3">
    <source>
        <dbReference type="Ensembl" id="ENSAMXP00005023251.1"/>
    </source>
</evidence>
<evidence type="ECO:0000259" key="2">
    <source>
        <dbReference type="PROSITE" id="PS50181"/>
    </source>
</evidence>
<dbReference type="SMART" id="SM00256">
    <property type="entry name" value="FBOX"/>
    <property type="match status" value="1"/>
</dbReference>
<accession>A0A8B9JKY5</accession>
<dbReference type="Proteomes" id="UP000694621">
    <property type="component" value="Unplaced"/>
</dbReference>
<dbReference type="InterPro" id="IPR036047">
    <property type="entry name" value="F-box-like_dom_sf"/>
</dbReference>
<feature type="compositionally biased region" description="Low complexity" evidence="1">
    <location>
        <begin position="114"/>
        <end position="127"/>
    </location>
</feature>
<dbReference type="SUPFAM" id="SSF81383">
    <property type="entry name" value="F-box domain"/>
    <property type="match status" value="1"/>
</dbReference>
<feature type="region of interest" description="Disordered" evidence="1">
    <location>
        <begin position="106"/>
        <end position="128"/>
    </location>
</feature>
<organism evidence="3 4">
    <name type="scientific">Astyanax mexicanus</name>
    <name type="common">Blind cave fish</name>
    <name type="synonym">Astyanax fasciatus mexicanus</name>
    <dbReference type="NCBI Taxonomy" id="7994"/>
    <lineage>
        <taxon>Eukaryota</taxon>
        <taxon>Metazoa</taxon>
        <taxon>Chordata</taxon>
        <taxon>Craniata</taxon>
        <taxon>Vertebrata</taxon>
        <taxon>Euteleostomi</taxon>
        <taxon>Actinopterygii</taxon>
        <taxon>Neopterygii</taxon>
        <taxon>Teleostei</taxon>
        <taxon>Ostariophysi</taxon>
        <taxon>Characiformes</taxon>
        <taxon>Characoidei</taxon>
        <taxon>Acestrorhamphidae</taxon>
        <taxon>Acestrorhamphinae</taxon>
        <taxon>Astyanax</taxon>
    </lineage>
</organism>
<dbReference type="PROSITE" id="PS50181">
    <property type="entry name" value="FBOX"/>
    <property type="match status" value="1"/>
</dbReference>
<name>A0A8B9JKY5_ASTMX</name>
<reference evidence="3" key="1">
    <citation type="submission" date="2025-08" db="UniProtKB">
        <authorList>
            <consortium name="Ensembl"/>
        </authorList>
    </citation>
    <scope>IDENTIFICATION</scope>
</reference>
<evidence type="ECO:0000313" key="4">
    <source>
        <dbReference type="Proteomes" id="UP000694621"/>
    </source>
</evidence>
<dbReference type="PANTHER" id="PTHR46731:SF1">
    <property type="entry name" value="F-BOX ONLY PROTEIN 15"/>
    <property type="match status" value="1"/>
</dbReference>